<dbReference type="InterPro" id="IPR010730">
    <property type="entry name" value="HET"/>
</dbReference>
<dbReference type="OrthoDB" id="20872at2759"/>
<evidence type="ECO:0000259" key="2">
    <source>
        <dbReference type="Pfam" id="PF26640"/>
    </source>
</evidence>
<sequence>MRVLRTDDLSFEEFPGLPDKDYAILSHVWGKHEISYQDVKVLTQANSPGVAGKYAARAKLTGCRAQARKDGLKYLWIDTCCIDKHSHSEFSEAINSMFHWYKSSKICYVYLTDVSAKDDLEKSKWFTRGWTLQELLAPTSVVFFNKRWDHLGDKIKLHQELSAITQIPPDFLLGRGLEDASIAQRMSWASNRTTSKEEDLAYCLLGIFDVHMPLLYGEQLTAAFRRLQIEILQMQDDTSIFAWQTPLQTDANLSGANTYGLLAPGPASFKQSTNVIRAALPVVSGYKQGIRTPILFNNKGLHLSLPVLQRSDRRLIAILGCTTEDQSSKWLAVWLQDISQNDGRYVRINNIQHVTDREVRSGAYFQDITTETRLFRTLSVIPRSRWHSSTSQN</sequence>
<protein>
    <submittedName>
        <fullName evidence="3">HET-domain-containing protein</fullName>
    </submittedName>
</protein>
<reference evidence="3" key="1">
    <citation type="journal article" date="2020" name="Stud. Mycol.">
        <title>101 Dothideomycetes genomes: a test case for predicting lifestyles and emergence of pathogens.</title>
        <authorList>
            <person name="Haridas S."/>
            <person name="Albert R."/>
            <person name="Binder M."/>
            <person name="Bloem J."/>
            <person name="Labutti K."/>
            <person name="Salamov A."/>
            <person name="Andreopoulos B."/>
            <person name="Baker S."/>
            <person name="Barry K."/>
            <person name="Bills G."/>
            <person name="Bluhm B."/>
            <person name="Cannon C."/>
            <person name="Castanera R."/>
            <person name="Culley D."/>
            <person name="Daum C."/>
            <person name="Ezra D."/>
            <person name="Gonzalez J."/>
            <person name="Henrissat B."/>
            <person name="Kuo A."/>
            <person name="Liang C."/>
            <person name="Lipzen A."/>
            <person name="Lutzoni F."/>
            <person name="Magnuson J."/>
            <person name="Mondo S."/>
            <person name="Nolan M."/>
            <person name="Ohm R."/>
            <person name="Pangilinan J."/>
            <person name="Park H.-J."/>
            <person name="Ramirez L."/>
            <person name="Alfaro M."/>
            <person name="Sun H."/>
            <person name="Tritt A."/>
            <person name="Yoshinaga Y."/>
            <person name="Zwiers L.-H."/>
            <person name="Turgeon B."/>
            <person name="Goodwin S."/>
            <person name="Spatafora J."/>
            <person name="Crous P."/>
            <person name="Grigoriev I."/>
        </authorList>
    </citation>
    <scope>NUCLEOTIDE SEQUENCE</scope>
    <source>
        <strain evidence="3">CBS 183.55</strain>
    </source>
</reference>
<accession>A0A6A5RWJ9</accession>
<dbReference type="AlphaFoldDB" id="A0A6A5RWJ9"/>
<dbReference type="InterPro" id="IPR058525">
    <property type="entry name" value="DUF8212"/>
</dbReference>
<evidence type="ECO:0000259" key="1">
    <source>
        <dbReference type="Pfam" id="PF06985"/>
    </source>
</evidence>
<gene>
    <name evidence="3" type="ORF">M421DRAFT_417670</name>
</gene>
<keyword evidence="4" id="KW-1185">Reference proteome</keyword>
<dbReference type="Pfam" id="PF26640">
    <property type="entry name" value="DUF8212"/>
    <property type="match status" value="1"/>
</dbReference>
<feature type="domain" description="DUF8212" evidence="2">
    <location>
        <begin position="223"/>
        <end position="248"/>
    </location>
</feature>
<dbReference type="PANTHER" id="PTHR10622">
    <property type="entry name" value="HET DOMAIN-CONTAINING PROTEIN"/>
    <property type="match status" value="1"/>
</dbReference>
<organism evidence="3 4">
    <name type="scientific">Didymella exigua CBS 183.55</name>
    <dbReference type="NCBI Taxonomy" id="1150837"/>
    <lineage>
        <taxon>Eukaryota</taxon>
        <taxon>Fungi</taxon>
        <taxon>Dikarya</taxon>
        <taxon>Ascomycota</taxon>
        <taxon>Pezizomycotina</taxon>
        <taxon>Dothideomycetes</taxon>
        <taxon>Pleosporomycetidae</taxon>
        <taxon>Pleosporales</taxon>
        <taxon>Pleosporineae</taxon>
        <taxon>Didymellaceae</taxon>
        <taxon>Didymella</taxon>
    </lineage>
</organism>
<name>A0A6A5RWJ9_9PLEO</name>
<evidence type="ECO:0000313" key="3">
    <source>
        <dbReference type="EMBL" id="KAF1931939.1"/>
    </source>
</evidence>
<proteinExistence type="predicted"/>
<feature type="domain" description="Heterokaryon incompatibility" evidence="1">
    <location>
        <begin position="22"/>
        <end position="116"/>
    </location>
</feature>
<dbReference type="GeneID" id="54349223"/>
<dbReference type="PANTHER" id="PTHR10622:SF10">
    <property type="entry name" value="HET DOMAIN-CONTAINING PROTEIN"/>
    <property type="match status" value="1"/>
</dbReference>
<dbReference type="RefSeq" id="XP_033452187.1">
    <property type="nucleotide sequence ID" value="XM_033591555.1"/>
</dbReference>
<evidence type="ECO:0000313" key="4">
    <source>
        <dbReference type="Proteomes" id="UP000800082"/>
    </source>
</evidence>
<dbReference type="EMBL" id="ML978960">
    <property type="protein sequence ID" value="KAF1931939.1"/>
    <property type="molecule type" value="Genomic_DNA"/>
</dbReference>
<dbReference type="Proteomes" id="UP000800082">
    <property type="component" value="Unassembled WGS sequence"/>
</dbReference>
<dbReference type="Pfam" id="PF06985">
    <property type="entry name" value="HET"/>
    <property type="match status" value="1"/>
</dbReference>